<dbReference type="KEGG" id="mmob:F6R98_13425"/>
<dbReference type="AlphaFoldDB" id="A0A5Q0BMY9"/>
<protein>
    <recommendedName>
        <fullName evidence="3">Transposase</fullName>
    </recommendedName>
</protein>
<evidence type="ECO:0000313" key="1">
    <source>
        <dbReference type="EMBL" id="QFY45110.1"/>
    </source>
</evidence>
<gene>
    <name evidence="1" type="ORF">F6R98_13425</name>
</gene>
<sequence>MVARDMKAVIPPRCNRNKVRECDWFIYKERHLIECFFNKIKHYRRIFSRF</sequence>
<evidence type="ECO:0008006" key="3">
    <source>
        <dbReference type="Google" id="ProtNLM"/>
    </source>
</evidence>
<proteinExistence type="predicted"/>
<accession>A0A5Q0BMY9</accession>
<dbReference type="InParanoid" id="A0A5Q0BMY9"/>
<dbReference type="EMBL" id="CP044205">
    <property type="protein sequence ID" value="QFY45110.1"/>
    <property type="molecule type" value="Genomic_DNA"/>
</dbReference>
<dbReference type="Proteomes" id="UP000325755">
    <property type="component" value="Chromosome"/>
</dbReference>
<name>A0A5Q0BMY9_9GAMM</name>
<dbReference type="OrthoDB" id="5563770at2"/>
<keyword evidence="2" id="KW-1185">Reference proteome</keyword>
<reference evidence="1 2" key="1">
    <citation type="submission" date="2019-09" db="EMBL/GenBank/DDBJ databases">
        <title>Ecophysiology of the spiral-shaped methanotroph Methylospira mobilis as revealed by the complete genome sequence.</title>
        <authorList>
            <person name="Oshkin I.Y."/>
            <person name="Dedysh S.N."/>
            <person name="Miroshnikov K."/>
            <person name="Danilova O.V."/>
            <person name="Hakobyan A."/>
            <person name="Liesack W."/>
        </authorList>
    </citation>
    <scope>NUCLEOTIDE SEQUENCE [LARGE SCALE GENOMIC DNA]</scope>
    <source>
        <strain evidence="1 2">Shm1</strain>
    </source>
</reference>
<evidence type="ECO:0000313" key="2">
    <source>
        <dbReference type="Proteomes" id="UP000325755"/>
    </source>
</evidence>
<organism evidence="1 2">
    <name type="scientific">Candidatus Methylospira mobilis</name>
    <dbReference type="NCBI Taxonomy" id="1808979"/>
    <lineage>
        <taxon>Bacteria</taxon>
        <taxon>Pseudomonadati</taxon>
        <taxon>Pseudomonadota</taxon>
        <taxon>Gammaproteobacteria</taxon>
        <taxon>Methylococcales</taxon>
        <taxon>Methylococcaceae</taxon>
        <taxon>Candidatus Methylospira</taxon>
    </lineage>
</organism>